<feature type="region of interest" description="Disordered" evidence="1">
    <location>
        <begin position="87"/>
        <end position="119"/>
    </location>
</feature>
<evidence type="ECO:0000259" key="2">
    <source>
        <dbReference type="Pfam" id="PF07261"/>
    </source>
</evidence>
<protein>
    <submittedName>
        <fullName evidence="3">Replication initiation and membrane attachment protein</fullName>
    </submittedName>
</protein>
<name>A0A645GRH8_9ZZZZ</name>
<organism evidence="3">
    <name type="scientific">bioreactor metagenome</name>
    <dbReference type="NCBI Taxonomy" id="1076179"/>
    <lineage>
        <taxon>unclassified sequences</taxon>
        <taxon>metagenomes</taxon>
        <taxon>ecological metagenomes</taxon>
    </lineage>
</organism>
<dbReference type="AlphaFoldDB" id="A0A645GRH8"/>
<feature type="compositionally biased region" description="Basic and acidic residues" evidence="1">
    <location>
        <begin position="101"/>
        <end position="118"/>
    </location>
</feature>
<gene>
    <name evidence="3" type="primary">dnaB_19</name>
    <name evidence="3" type="ORF">SDC9_174019</name>
</gene>
<evidence type="ECO:0000256" key="1">
    <source>
        <dbReference type="SAM" id="MobiDB-lite"/>
    </source>
</evidence>
<sequence>METISPKDYLRILQNNTQPVKPDLRLIDDLSSNLKLPNCVINAIIDYVLTKNDNVLSRALTEKVASSLAREGVTTTIDAMEFLNKTKKKKRIIQESTKPVLDSEKKDVSDNENKKTDTQDIDWDSLQECIWKKSK</sequence>
<proteinExistence type="predicted"/>
<reference evidence="3" key="1">
    <citation type="submission" date="2019-08" db="EMBL/GenBank/DDBJ databases">
        <authorList>
            <person name="Kucharzyk K."/>
            <person name="Murdoch R.W."/>
            <person name="Higgins S."/>
            <person name="Loffler F."/>
        </authorList>
    </citation>
    <scope>NUCLEOTIDE SEQUENCE</scope>
</reference>
<dbReference type="InterPro" id="IPR006343">
    <property type="entry name" value="DnaB/C_C"/>
</dbReference>
<comment type="caution">
    <text evidence="3">The sequence shown here is derived from an EMBL/GenBank/DDBJ whole genome shotgun (WGS) entry which is preliminary data.</text>
</comment>
<evidence type="ECO:0000313" key="3">
    <source>
        <dbReference type="EMBL" id="MPN26594.1"/>
    </source>
</evidence>
<feature type="domain" description="DnaB/C C-terminal" evidence="2">
    <location>
        <begin position="20"/>
        <end position="82"/>
    </location>
</feature>
<accession>A0A645GRH8</accession>
<dbReference type="Pfam" id="PF07261">
    <property type="entry name" value="DnaB_2"/>
    <property type="match status" value="1"/>
</dbReference>
<dbReference type="EMBL" id="VSSQ01076168">
    <property type="protein sequence ID" value="MPN26594.1"/>
    <property type="molecule type" value="Genomic_DNA"/>
</dbReference>